<evidence type="ECO:0000313" key="3">
    <source>
        <dbReference type="Proteomes" id="UP000001745"/>
    </source>
</evidence>
<dbReference type="PhylomeDB" id="B8MAA8"/>
<evidence type="ECO:0000256" key="1">
    <source>
        <dbReference type="SAM" id="MobiDB-lite"/>
    </source>
</evidence>
<name>B8MAA8_TALSN</name>
<reference evidence="3" key="1">
    <citation type="journal article" date="2015" name="Genome Announc.">
        <title>Genome sequence of the AIDS-associated pathogen Penicillium marneffei (ATCC18224) and its near taxonomic relative Talaromyces stipitatus (ATCC10500).</title>
        <authorList>
            <person name="Nierman W.C."/>
            <person name="Fedorova-Abrams N.D."/>
            <person name="Andrianopoulos A."/>
        </authorList>
    </citation>
    <scope>NUCLEOTIDE SEQUENCE [LARGE SCALE GENOMIC DNA]</scope>
    <source>
        <strain evidence="3">ATCC 10500 / CBS 375.48 / QM 6759 / NRRL 1006</strain>
    </source>
</reference>
<evidence type="ECO:0000313" key="2">
    <source>
        <dbReference type="EMBL" id="EED18610.1"/>
    </source>
</evidence>
<keyword evidence="3" id="KW-1185">Reference proteome</keyword>
<dbReference type="HOGENOM" id="CLU_1679129_0_0_1"/>
<sequence length="157" mass="18598">MEERNSSSPETVIPPEVTRAYDELKNEAFIQIYCKRSTYFKRWRKMTKKYFKAVNENNQPAIKRYDKRIESKRQKFIERFKYAELDNKTVPSLLDIDVLKFPQNVNHRRELIKQEDEYKAKNQQLNPDTTISNEEPGKDGLSADEPVTSEWQSDTGS</sequence>
<dbReference type="InParanoid" id="B8MAA8"/>
<dbReference type="EMBL" id="EQ962655">
    <property type="protein sequence ID" value="EED18610.1"/>
    <property type="molecule type" value="Genomic_DNA"/>
</dbReference>
<organism evidence="2 3">
    <name type="scientific">Talaromyces stipitatus (strain ATCC 10500 / CBS 375.48 / QM 6759 / NRRL 1006)</name>
    <name type="common">Penicillium stipitatum</name>
    <dbReference type="NCBI Taxonomy" id="441959"/>
    <lineage>
        <taxon>Eukaryota</taxon>
        <taxon>Fungi</taxon>
        <taxon>Dikarya</taxon>
        <taxon>Ascomycota</taxon>
        <taxon>Pezizomycotina</taxon>
        <taxon>Eurotiomycetes</taxon>
        <taxon>Eurotiomycetidae</taxon>
        <taxon>Eurotiales</taxon>
        <taxon>Trichocomaceae</taxon>
        <taxon>Talaromyces</taxon>
        <taxon>Talaromyces sect. Talaromyces</taxon>
    </lineage>
</organism>
<dbReference type="VEuPathDB" id="FungiDB:TSTA_123430"/>
<accession>B8MAA8</accession>
<dbReference type="RefSeq" id="XP_002482602.1">
    <property type="nucleotide sequence ID" value="XM_002482557.1"/>
</dbReference>
<gene>
    <name evidence="2" type="ORF">TSTA_123430</name>
</gene>
<feature type="compositionally biased region" description="Polar residues" evidence="1">
    <location>
        <begin position="121"/>
        <end position="133"/>
    </location>
</feature>
<dbReference type="GeneID" id="8108254"/>
<protein>
    <submittedName>
        <fullName evidence="2">Uncharacterized protein</fullName>
    </submittedName>
</protein>
<dbReference type="OrthoDB" id="10424031at2759"/>
<dbReference type="Proteomes" id="UP000001745">
    <property type="component" value="Unassembled WGS sequence"/>
</dbReference>
<proteinExistence type="predicted"/>
<feature type="region of interest" description="Disordered" evidence="1">
    <location>
        <begin position="114"/>
        <end position="157"/>
    </location>
</feature>
<dbReference type="AlphaFoldDB" id="B8MAA8"/>